<dbReference type="RefSeq" id="WP_243535938.1">
    <property type="nucleotide sequence ID" value="NZ_CP093442.1"/>
</dbReference>
<evidence type="ECO:0008006" key="4">
    <source>
        <dbReference type="Google" id="ProtNLM"/>
    </source>
</evidence>
<protein>
    <recommendedName>
        <fullName evidence="4">DUF1440 domain-containing protein</fullName>
    </recommendedName>
</protein>
<reference evidence="2" key="1">
    <citation type="submission" date="2022-03" db="EMBL/GenBank/DDBJ databases">
        <title>Genome Identification and Characterization of new species Bdellovibrio reynosense LBG001 sp. nov. from a Mexico soil sample.</title>
        <authorList>
            <person name="Camilli A."/>
            <person name="Ajao Y."/>
            <person name="Guo X."/>
        </authorList>
    </citation>
    <scope>NUCLEOTIDE SEQUENCE</scope>
    <source>
        <strain evidence="2">LBG001</strain>
    </source>
</reference>
<keyword evidence="1" id="KW-1133">Transmembrane helix</keyword>
<keyword evidence="3" id="KW-1185">Reference proteome</keyword>
<feature type="transmembrane region" description="Helical" evidence="1">
    <location>
        <begin position="149"/>
        <end position="165"/>
    </location>
</feature>
<feature type="transmembrane region" description="Helical" evidence="1">
    <location>
        <begin position="108"/>
        <end position="129"/>
    </location>
</feature>
<proteinExistence type="predicted"/>
<dbReference type="EMBL" id="CP093442">
    <property type="protein sequence ID" value="UOF00203.1"/>
    <property type="molecule type" value="Genomic_DNA"/>
</dbReference>
<name>A0ABY4C5H0_9BACT</name>
<accession>A0ABY4C5H0</accession>
<evidence type="ECO:0000256" key="1">
    <source>
        <dbReference type="SAM" id="Phobius"/>
    </source>
</evidence>
<keyword evidence="1" id="KW-0812">Transmembrane</keyword>
<feature type="transmembrane region" description="Helical" evidence="1">
    <location>
        <begin position="68"/>
        <end position="96"/>
    </location>
</feature>
<feature type="transmembrane region" description="Helical" evidence="1">
    <location>
        <begin position="21"/>
        <end position="44"/>
    </location>
</feature>
<organism evidence="2 3">
    <name type="scientific">Bdellovibrio reynosensis</name>
    <dbReference type="NCBI Taxonomy" id="2835041"/>
    <lineage>
        <taxon>Bacteria</taxon>
        <taxon>Pseudomonadati</taxon>
        <taxon>Bdellovibrionota</taxon>
        <taxon>Bdellovibrionia</taxon>
        <taxon>Bdellovibrionales</taxon>
        <taxon>Pseudobdellovibrionaceae</taxon>
        <taxon>Bdellovibrio</taxon>
    </lineage>
</organism>
<keyword evidence="1" id="KW-0472">Membrane</keyword>
<evidence type="ECO:0000313" key="2">
    <source>
        <dbReference type="EMBL" id="UOF00203.1"/>
    </source>
</evidence>
<evidence type="ECO:0000313" key="3">
    <source>
        <dbReference type="Proteomes" id="UP000830116"/>
    </source>
</evidence>
<gene>
    <name evidence="2" type="ORF">MNR06_10865</name>
</gene>
<sequence>MENTLKTHAEMREESKSILSGIITGQIAGLIMAVVVMAVFTLILGKGPLFPVQVIGSMAVGSAALEGLHFGAVLAGLVLHQAGPALLWGFVFGLLAKKFSVNTPSTSLFLGLTVGVISMVGPFILIPFLMKTLHGADFWNQEVPLMWDWAAHLVFGASFGLYPRVKDKFFE</sequence>
<dbReference type="Proteomes" id="UP000830116">
    <property type="component" value="Chromosome"/>
</dbReference>